<name>A0A8J5CYG9_CHIOP</name>
<feature type="domain" description="N-end rule aminoacyl transferase C-terminal" evidence="1">
    <location>
        <begin position="44"/>
        <end position="139"/>
    </location>
</feature>
<evidence type="ECO:0000313" key="2">
    <source>
        <dbReference type="EMBL" id="KAG0722250.1"/>
    </source>
</evidence>
<organism evidence="2 3">
    <name type="scientific">Chionoecetes opilio</name>
    <name type="common">Atlantic snow crab</name>
    <name type="synonym">Cancer opilio</name>
    <dbReference type="NCBI Taxonomy" id="41210"/>
    <lineage>
        <taxon>Eukaryota</taxon>
        <taxon>Metazoa</taxon>
        <taxon>Ecdysozoa</taxon>
        <taxon>Arthropoda</taxon>
        <taxon>Crustacea</taxon>
        <taxon>Multicrustacea</taxon>
        <taxon>Malacostraca</taxon>
        <taxon>Eumalacostraca</taxon>
        <taxon>Eucarida</taxon>
        <taxon>Decapoda</taxon>
        <taxon>Pleocyemata</taxon>
        <taxon>Brachyura</taxon>
        <taxon>Eubrachyura</taxon>
        <taxon>Majoidea</taxon>
        <taxon>Majidae</taxon>
        <taxon>Chionoecetes</taxon>
    </lineage>
</organism>
<dbReference type="PANTHER" id="PTHR21367:SF1">
    <property type="entry name" value="ARGINYL-TRNA--PROTEIN TRANSFERASE 1"/>
    <property type="match status" value="1"/>
</dbReference>
<dbReference type="OrthoDB" id="74183at2759"/>
<dbReference type="Proteomes" id="UP000770661">
    <property type="component" value="Unassembled WGS sequence"/>
</dbReference>
<comment type="caution">
    <text evidence="2">The sequence shown here is derived from an EMBL/GenBank/DDBJ whole genome shotgun (WGS) entry which is preliminary data.</text>
</comment>
<evidence type="ECO:0000313" key="3">
    <source>
        <dbReference type="Proteomes" id="UP000770661"/>
    </source>
</evidence>
<sequence>MAAFTLIPNRGQLTRRLSSQRLRYLKLVRVNPPEAAFKATYNASYPVFRKYQVEVHHDSESECDKMSFQGFLVDGPLLPWQPGSGPEQGYGSFHHQYWLDDRLIAVGVLDILPHCVSSVYLYYDPEYSFLSLGTYASLR</sequence>
<dbReference type="GO" id="GO:0005737">
    <property type="term" value="C:cytoplasm"/>
    <property type="evidence" value="ECO:0007669"/>
    <property type="project" value="TreeGrafter"/>
</dbReference>
<keyword evidence="3" id="KW-1185">Reference proteome</keyword>
<dbReference type="Pfam" id="PF04377">
    <property type="entry name" value="ATE_C"/>
    <property type="match status" value="1"/>
</dbReference>
<gene>
    <name evidence="2" type="primary">Ate1</name>
    <name evidence="2" type="ORF">GWK47_044821</name>
</gene>
<dbReference type="EMBL" id="JACEEZ010009831">
    <property type="protein sequence ID" value="KAG0722250.1"/>
    <property type="molecule type" value="Genomic_DNA"/>
</dbReference>
<dbReference type="PANTHER" id="PTHR21367">
    <property type="entry name" value="ARGININE-TRNA-PROTEIN TRANSFERASE 1"/>
    <property type="match status" value="1"/>
</dbReference>
<proteinExistence type="predicted"/>
<keyword evidence="2" id="KW-0808">Transferase</keyword>
<protein>
    <submittedName>
        <fullName evidence="2">Arginyl-tRNA--protein transferase 1</fullName>
    </submittedName>
</protein>
<dbReference type="GO" id="GO:0004057">
    <property type="term" value="F:arginyl-tRNA--protein transferase activity"/>
    <property type="evidence" value="ECO:0007669"/>
    <property type="project" value="InterPro"/>
</dbReference>
<accession>A0A8J5CYG9</accession>
<dbReference type="AlphaFoldDB" id="A0A8J5CYG9"/>
<reference evidence="2" key="1">
    <citation type="submission" date="2020-07" db="EMBL/GenBank/DDBJ databases">
        <title>The High-quality genome of the commercially important snow crab, Chionoecetes opilio.</title>
        <authorList>
            <person name="Jeong J.-H."/>
            <person name="Ryu S."/>
        </authorList>
    </citation>
    <scope>NUCLEOTIDE SEQUENCE</scope>
    <source>
        <strain evidence="2">MADBK_172401_WGS</strain>
        <tissue evidence="2">Digestive gland</tissue>
    </source>
</reference>
<evidence type="ECO:0000259" key="1">
    <source>
        <dbReference type="Pfam" id="PF04377"/>
    </source>
</evidence>
<dbReference type="InterPro" id="IPR030700">
    <property type="entry name" value="N-end_Aminoacyl_Trfase"/>
</dbReference>
<dbReference type="InterPro" id="IPR007472">
    <property type="entry name" value="N-end_Aminoacyl_Trfase_C"/>
</dbReference>